<protein>
    <recommendedName>
        <fullName evidence="7">Formate dehydrogenase</fullName>
    </recommendedName>
</protein>
<dbReference type="HOGENOM" id="CLU_055275_0_0_4"/>
<dbReference type="Pfam" id="PF04216">
    <property type="entry name" value="FdhE_N"/>
    <property type="match status" value="1"/>
</dbReference>
<dbReference type="Pfam" id="PF24860">
    <property type="entry name" value="FdhE_C"/>
    <property type="match status" value="1"/>
</dbReference>
<keyword evidence="1" id="KW-0963">Cytoplasm</keyword>
<name>A0A077DEY6_9BURK</name>
<dbReference type="AlphaFoldDB" id="A0A077DEY6"/>
<dbReference type="InterPro" id="IPR056797">
    <property type="entry name" value="FdhE_central"/>
</dbReference>
<evidence type="ECO:0000259" key="3">
    <source>
        <dbReference type="Pfam" id="PF24859"/>
    </source>
</evidence>
<keyword evidence="6" id="KW-1185">Reference proteome</keyword>
<feature type="domain" description="FdhE C-terminal" evidence="4">
    <location>
        <begin position="210"/>
        <end position="288"/>
    </location>
</feature>
<dbReference type="GO" id="GO:0051604">
    <property type="term" value="P:protein maturation"/>
    <property type="evidence" value="ECO:0007669"/>
    <property type="project" value="TreeGrafter"/>
</dbReference>
<evidence type="ECO:0000256" key="1">
    <source>
        <dbReference type="ARBA" id="ARBA00022490"/>
    </source>
</evidence>
<evidence type="ECO:0000313" key="5">
    <source>
        <dbReference type="EMBL" id="AIL32701.1"/>
    </source>
</evidence>
<dbReference type="CDD" id="cd16341">
    <property type="entry name" value="FdhE"/>
    <property type="match status" value="1"/>
</dbReference>
<evidence type="ECO:0000259" key="4">
    <source>
        <dbReference type="Pfam" id="PF24860"/>
    </source>
</evidence>
<proteinExistence type="predicted"/>
<dbReference type="GO" id="GO:0005829">
    <property type="term" value="C:cytosol"/>
    <property type="evidence" value="ECO:0007669"/>
    <property type="project" value="TreeGrafter"/>
</dbReference>
<dbReference type="KEGG" id="bpsi:IX83_04710"/>
<evidence type="ECO:0000313" key="6">
    <source>
        <dbReference type="Proteomes" id="UP000028945"/>
    </source>
</evidence>
<dbReference type="SUPFAM" id="SSF144020">
    <property type="entry name" value="FdhE-like"/>
    <property type="match status" value="1"/>
</dbReference>
<dbReference type="GO" id="GO:0008199">
    <property type="term" value="F:ferric iron binding"/>
    <property type="evidence" value="ECO:0007669"/>
    <property type="project" value="TreeGrafter"/>
</dbReference>
<dbReference type="PANTHER" id="PTHR37689">
    <property type="entry name" value="PROTEIN FDHE"/>
    <property type="match status" value="1"/>
</dbReference>
<evidence type="ECO:0000259" key="2">
    <source>
        <dbReference type="Pfam" id="PF04216"/>
    </source>
</evidence>
<feature type="domain" description="FdhE N-terminal" evidence="2">
    <location>
        <begin position="13"/>
        <end position="162"/>
    </location>
</feature>
<evidence type="ECO:0008006" key="7">
    <source>
        <dbReference type="Google" id="ProtNLM"/>
    </source>
</evidence>
<dbReference type="RefSeq" id="WP_038499716.1">
    <property type="nucleotide sequence ID" value="NZ_AFWK01000017.1"/>
</dbReference>
<reference evidence="5 6" key="1">
    <citation type="journal article" date="2014" name="BMC Genomics">
        <title>A genomic perspective on a new bacterial genus and species from the Alcaligenaceae family, Basilea psittacipulmonis.</title>
        <authorList>
            <person name="Whiteson K.L."/>
            <person name="Hernandez D."/>
            <person name="Lazarevic V."/>
            <person name="Gaia N."/>
            <person name="Farinelli L."/>
            <person name="Francois P."/>
            <person name="Pilo P."/>
            <person name="Frey J."/>
            <person name="Schrenzel J."/>
        </authorList>
    </citation>
    <scope>NUCLEOTIDE SEQUENCE [LARGE SCALE GENOMIC DNA]</scope>
    <source>
        <strain evidence="5 6">DSM 24701</strain>
    </source>
</reference>
<dbReference type="InterPro" id="IPR006452">
    <property type="entry name" value="Formate_DH_accessory"/>
</dbReference>
<dbReference type="eggNOG" id="COG3058">
    <property type="taxonomic scope" value="Bacteria"/>
</dbReference>
<gene>
    <name evidence="5" type="ORF">IX83_04710</name>
</gene>
<dbReference type="Pfam" id="PF24859">
    <property type="entry name" value="FdhE_central"/>
    <property type="match status" value="1"/>
</dbReference>
<dbReference type="InterPro" id="IPR024064">
    <property type="entry name" value="FdhE-like_sf"/>
</dbReference>
<dbReference type="STRING" id="1072685.IX83_04710"/>
<dbReference type="InterPro" id="IPR056774">
    <property type="entry name" value="FdhE_N"/>
</dbReference>
<dbReference type="OrthoDB" id="9794151at2"/>
<dbReference type="InterPro" id="IPR056796">
    <property type="entry name" value="FdhE_C"/>
</dbReference>
<dbReference type="EMBL" id="CP009238">
    <property type="protein sequence ID" value="AIL32701.1"/>
    <property type="molecule type" value="Genomic_DNA"/>
</dbReference>
<sequence>MIEIQVDEFFHKPFFMPPSQDVFALRAARYEELAQADQTPWSLYLRILADICHAQDTLLRSIAPLESFIIREQTILKPFDTQEVPDVFQTYFSQFLSILQEQTKEEKIKQAVQAVKEKSIDALWQLAQTDGPRKPVVQTIIVRALLEVLWTSACITLKEKDVPIKKERVHCPCCGHEAVSSIVLLKSDYYNLRYQHCPRCNARWNVLRAKCTFCDSQKSISLKDMENGENPSYLGAKAHICEECSHYAKIIFQTKQPHADPIADDIASVILDILVSDTYSRGGENPYLILESDTQSTGN</sequence>
<organism evidence="5 6">
    <name type="scientific">Basilea psittacipulmonis DSM 24701</name>
    <dbReference type="NCBI Taxonomy" id="1072685"/>
    <lineage>
        <taxon>Bacteria</taxon>
        <taxon>Pseudomonadati</taxon>
        <taxon>Pseudomonadota</taxon>
        <taxon>Betaproteobacteria</taxon>
        <taxon>Burkholderiales</taxon>
        <taxon>Alcaligenaceae</taxon>
        <taxon>Basilea</taxon>
    </lineage>
</organism>
<dbReference type="PANTHER" id="PTHR37689:SF1">
    <property type="entry name" value="PROTEIN FDHE"/>
    <property type="match status" value="1"/>
</dbReference>
<accession>A0A077DEY6</accession>
<dbReference type="Gene3D" id="3.90.1670.10">
    <property type="entry name" value="FdhE-like domain"/>
    <property type="match status" value="1"/>
</dbReference>
<dbReference type="Proteomes" id="UP000028945">
    <property type="component" value="Chromosome"/>
</dbReference>
<feature type="domain" description="FdhE central" evidence="3">
    <location>
        <begin position="170"/>
        <end position="208"/>
    </location>
</feature>